<gene>
    <name evidence="1" type="ORF">BV25DRAFT_1921742</name>
</gene>
<reference evidence="1" key="1">
    <citation type="submission" date="2021-03" db="EMBL/GenBank/DDBJ databases">
        <authorList>
            <consortium name="DOE Joint Genome Institute"/>
            <person name="Ahrendt S."/>
            <person name="Looney B.P."/>
            <person name="Miyauchi S."/>
            <person name="Morin E."/>
            <person name="Drula E."/>
            <person name="Courty P.E."/>
            <person name="Chicoki N."/>
            <person name="Fauchery L."/>
            <person name="Kohler A."/>
            <person name="Kuo A."/>
            <person name="Labutti K."/>
            <person name="Pangilinan J."/>
            <person name="Lipzen A."/>
            <person name="Riley R."/>
            <person name="Andreopoulos W."/>
            <person name="He G."/>
            <person name="Johnson J."/>
            <person name="Barry K.W."/>
            <person name="Grigoriev I.V."/>
            <person name="Nagy L."/>
            <person name="Hibbett D."/>
            <person name="Henrissat B."/>
            <person name="Matheny P.B."/>
            <person name="Labbe J."/>
            <person name="Martin F."/>
        </authorList>
    </citation>
    <scope>NUCLEOTIDE SEQUENCE</scope>
    <source>
        <strain evidence="1">HHB10654</strain>
    </source>
</reference>
<name>A0ACB8SG96_9AGAM</name>
<organism evidence="1 2">
    <name type="scientific">Artomyces pyxidatus</name>
    <dbReference type="NCBI Taxonomy" id="48021"/>
    <lineage>
        <taxon>Eukaryota</taxon>
        <taxon>Fungi</taxon>
        <taxon>Dikarya</taxon>
        <taxon>Basidiomycota</taxon>
        <taxon>Agaricomycotina</taxon>
        <taxon>Agaricomycetes</taxon>
        <taxon>Russulales</taxon>
        <taxon>Auriscalpiaceae</taxon>
        <taxon>Artomyces</taxon>
    </lineage>
</organism>
<evidence type="ECO:0000313" key="1">
    <source>
        <dbReference type="EMBL" id="KAI0055549.1"/>
    </source>
</evidence>
<sequence>MNVPRLVPGDEPGSFVIYLTRPGTFAFTLVQPGSVYTGLLRLAIINVATDGDVDGGAQWLLDSSATGAPYDSSSQTSSPVPTSQPDLDLAVSASRSTQPRSYSEHLPRESPSAAAACPQPEARPHSPSDHVVPSHSPSPRSPADSGRSSPSLWLDALMGLYPDRAHLEASIISERALRLRDASVSTRD</sequence>
<keyword evidence="2" id="KW-1185">Reference proteome</keyword>
<dbReference type="EMBL" id="MU277288">
    <property type="protein sequence ID" value="KAI0055549.1"/>
    <property type="molecule type" value="Genomic_DNA"/>
</dbReference>
<dbReference type="Proteomes" id="UP000814140">
    <property type="component" value="Unassembled WGS sequence"/>
</dbReference>
<reference evidence="1" key="2">
    <citation type="journal article" date="2022" name="New Phytol.">
        <title>Evolutionary transition to the ectomycorrhizal habit in the genomes of a hyperdiverse lineage of mushroom-forming fungi.</title>
        <authorList>
            <person name="Looney B."/>
            <person name="Miyauchi S."/>
            <person name="Morin E."/>
            <person name="Drula E."/>
            <person name="Courty P.E."/>
            <person name="Kohler A."/>
            <person name="Kuo A."/>
            <person name="LaButti K."/>
            <person name="Pangilinan J."/>
            <person name="Lipzen A."/>
            <person name="Riley R."/>
            <person name="Andreopoulos W."/>
            <person name="He G."/>
            <person name="Johnson J."/>
            <person name="Nolan M."/>
            <person name="Tritt A."/>
            <person name="Barry K.W."/>
            <person name="Grigoriev I.V."/>
            <person name="Nagy L.G."/>
            <person name="Hibbett D."/>
            <person name="Henrissat B."/>
            <person name="Matheny P.B."/>
            <person name="Labbe J."/>
            <person name="Martin F.M."/>
        </authorList>
    </citation>
    <scope>NUCLEOTIDE SEQUENCE</scope>
    <source>
        <strain evidence="1">HHB10654</strain>
    </source>
</reference>
<proteinExistence type="predicted"/>
<accession>A0ACB8SG96</accession>
<evidence type="ECO:0000313" key="2">
    <source>
        <dbReference type="Proteomes" id="UP000814140"/>
    </source>
</evidence>
<comment type="caution">
    <text evidence="1">The sequence shown here is derived from an EMBL/GenBank/DDBJ whole genome shotgun (WGS) entry which is preliminary data.</text>
</comment>
<protein>
    <submittedName>
        <fullName evidence="1">Uncharacterized protein</fullName>
    </submittedName>
</protein>